<evidence type="ECO:0000313" key="1">
    <source>
        <dbReference type="EMBL" id="AXH71150.1"/>
    </source>
</evidence>
<proteinExistence type="predicted"/>
<sequence>MDKKDRLKDLVFVAATENYSVYLDTTQNRLAFYDGIDLVSVDINMAAFKLLADRKPGTIDWKKRGLEYTLPPYVDEDNSTVNTVRKLQRRDD</sequence>
<reference evidence="1 2" key="1">
    <citation type="submission" date="2018-07" db="EMBL/GenBank/DDBJ databases">
        <title>Complete nucleotide sequence of Bacillus phage BSP38.</title>
        <authorList>
            <person name="Ghosh K."/>
            <person name="Kim K.-P."/>
        </authorList>
    </citation>
    <scope>NUCLEOTIDE SEQUENCE [LARGE SCALE GENOMIC DNA]</scope>
</reference>
<dbReference type="Proteomes" id="UP000260425">
    <property type="component" value="Segment"/>
</dbReference>
<organismHost>
    <name type="scientific">Bacillus subtilis</name>
    <dbReference type="NCBI Taxonomy" id="1423"/>
</organismHost>
<gene>
    <name evidence="1" type="ORF">BSP38_108</name>
</gene>
<dbReference type="EMBL" id="MH606185">
    <property type="protein sequence ID" value="AXH71150.1"/>
    <property type="molecule type" value="Genomic_DNA"/>
</dbReference>
<protein>
    <submittedName>
        <fullName evidence="1">Uncharacterized protein</fullName>
    </submittedName>
</protein>
<organism evidence="1 2">
    <name type="scientific">Bacillus phage BSP38</name>
    <dbReference type="NCBI Taxonomy" id="2283013"/>
    <lineage>
        <taxon>Viruses</taxon>
        <taxon>Duplodnaviria</taxon>
        <taxon>Heunggongvirae</taxon>
        <taxon>Uroviricota</taxon>
        <taxon>Caudoviricetes</taxon>
        <taxon>Herelleviridae</taxon>
        <taxon>Bastillevirinae</taxon>
        <taxon>Jeonjuvirus</taxon>
        <taxon>Jeonjuvirus BSP38</taxon>
    </lineage>
</organism>
<keyword evidence="2" id="KW-1185">Reference proteome</keyword>
<evidence type="ECO:0000313" key="2">
    <source>
        <dbReference type="Proteomes" id="UP000260425"/>
    </source>
</evidence>
<accession>A0A345MJW8</accession>
<name>A0A345MJW8_BPBSP</name>